<evidence type="ECO:0000256" key="1">
    <source>
        <dbReference type="ARBA" id="ARBA00005446"/>
    </source>
</evidence>
<evidence type="ECO:0000256" key="7">
    <source>
        <dbReference type="ARBA" id="ARBA00023235"/>
    </source>
</evidence>
<keyword evidence="5 10" id="KW-0067">ATP-binding</keyword>
<dbReference type="RefSeq" id="WP_182621900.1">
    <property type="nucleotide sequence ID" value="NZ_JACIUV010000003.1"/>
</dbReference>
<dbReference type="GO" id="GO:0005694">
    <property type="term" value="C:chromosome"/>
    <property type="evidence" value="ECO:0007669"/>
    <property type="project" value="TreeGrafter"/>
</dbReference>
<dbReference type="GO" id="GO:0006281">
    <property type="term" value="P:DNA repair"/>
    <property type="evidence" value="ECO:0007669"/>
    <property type="project" value="TreeGrafter"/>
</dbReference>
<dbReference type="PROSITE" id="PS00352">
    <property type="entry name" value="CSD_1"/>
    <property type="match status" value="1"/>
</dbReference>
<evidence type="ECO:0000313" key="16">
    <source>
        <dbReference type="EMBL" id="MBB1116647.1"/>
    </source>
</evidence>
<dbReference type="EC" id="5.6.2.4" evidence="9"/>
<keyword evidence="3 10" id="KW-0378">Hydrolase</keyword>
<name>A0A7W3V051_9GAMM</name>
<dbReference type="PANTHER" id="PTHR13710">
    <property type="entry name" value="DNA HELICASE RECQ FAMILY MEMBER"/>
    <property type="match status" value="1"/>
</dbReference>
<organism evidence="16 17">
    <name type="scientific">Stenotrophomonas koreensis</name>
    <dbReference type="NCBI Taxonomy" id="266128"/>
    <lineage>
        <taxon>Bacteria</taxon>
        <taxon>Pseudomonadati</taxon>
        <taxon>Pseudomonadota</taxon>
        <taxon>Gammaproteobacteria</taxon>
        <taxon>Lysobacterales</taxon>
        <taxon>Lysobacteraceae</taxon>
        <taxon>Stenotrophomonas</taxon>
    </lineage>
</organism>
<dbReference type="Pfam" id="PF00271">
    <property type="entry name" value="Helicase_C"/>
    <property type="match status" value="1"/>
</dbReference>
<feature type="region of interest" description="Disordered" evidence="11">
    <location>
        <begin position="1"/>
        <end position="51"/>
    </location>
</feature>
<dbReference type="GO" id="GO:0005524">
    <property type="term" value="F:ATP binding"/>
    <property type="evidence" value="ECO:0007669"/>
    <property type="project" value="UniProtKB-UniRule"/>
</dbReference>
<dbReference type="InterPro" id="IPR001650">
    <property type="entry name" value="Helicase_C-like"/>
</dbReference>
<dbReference type="InterPro" id="IPR014016">
    <property type="entry name" value="UvrD-like_ATP-bd"/>
</dbReference>
<dbReference type="InterPro" id="IPR019844">
    <property type="entry name" value="CSD_CS"/>
</dbReference>
<dbReference type="EMBL" id="JACIUV010000003">
    <property type="protein sequence ID" value="MBB1116647.1"/>
    <property type="molecule type" value="Genomic_DNA"/>
</dbReference>
<dbReference type="InterPro" id="IPR036397">
    <property type="entry name" value="RNaseH_sf"/>
</dbReference>
<dbReference type="Proteomes" id="UP000550609">
    <property type="component" value="Unassembled WGS sequence"/>
</dbReference>
<dbReference type="GO" id="GO:0016787">
    <property type="term" value="F:hydrolase activity"/>
    <property type="evidence" value="ECO:0007669"/>
    <property type="project" value="UniProtKB-UniRule"/>
</dbReference>
<evidence type="ECO:0000256" key="11">
    <source>
        <dbReference type="SAM" id="MobiDB-lite"/>
    </source>
</evidence>
<feature type="domain" description="UvrD-like helicase ATP-binding" evidence="14">
    <location>
        <begin position="1955"/>
        <end position="2238"/>
    </location>
</feature>
<evidence type="ECO:0000256" key="9">
    <source>
        <dbReference type="ARBA" id="ARBA00034808"/>
    </source>
</evidence>
<evidence type="ECO:0000313" key="17">
    <source>
        <dbReference type="Proteomes" id="UP000550609"/>
    </source>
</evidence>
<dbReference type="Pfam" id="PF00313">
    <property type="entry name" value="CSD"/>
    <property type="match status" value="1"/>
</dbReference>
<evidence type="ECO:0000256" key="5">
    <source>
        <dbReference type="ARBA" id="ARBA00022840"/>
    </source>
</evidence>
<sequence>MNDLSDQLRALGLDLDQEESRVPLRDKLRSDKPRNRPRDPKGRGNRRPPAVDPVQMLLRLPCIGKVKQLEEERGFGFITASAKEDVFFHVSGFDGRLPDGQKLPPVGTDVLYIIGSDPKRPDDSRQSVIAWMPAAMAVGVTGMPIADQPSLDGIRRDQLMALSWDQLWSLVRADWYAKRWSSVTDAPADLEDAVLQQVVLSRLAELSAEELAAKPISSWLSVSSFRSISLLSPGMPGCNFKLLLAKFQSQQLACLQAPSSQWLDDPRLTQEQCQQLLEWHLLSRALFEPHGYWTQFFPGTTEKEAVLASRYLETGIEPDTFVEGWLQRLAENKKLTDEQLEQCSRHSSWVPFFQFDQLSQGRQDELLQTWRQEPQPLATALARDPTLGKTMLLSTALSLDLETDGERIWEIGCARDGKAQLLHDERKGTDREQALAELAGKLQVAPLVVGHNLIAWDWPILSRQLALHRPPLLWDTLLMQYLLAPQADSHSLGSNHHADKDAKAAAKLFETQLKKLPEDIASGVLLGRYADFSQVLVDAILALEGKIKLALKAPAYLEEAGNPPVRLLLADSAWLRQADWVPGTTIVAADASQSLPHDWLEVDAGLLAAQLQGELAGLPEAQLVLAVAGAAAAQGIALRRNMLPVWLLEREQAVLSAVDAACKAPDAGEGVRLASLPTQASWWQQTDPDQYRVIGRNEHVLLLERQTISPSALSQSYPDPLHSPFVRLGSEGSAVQWLLADRAGEVLETQAGLEIFTTLPLAERSLCRPAVSQAPLTRPKFLKRQFHVLYPRAEDQGSYWAEVLRTVHAMGRQDDKSVRLLLVGSSRSKALLDMLATGLAELGLYELRTKHRSQREHLRRAADRGLMVVDALELWPQWQAHAQSLGIELQPVVEALPLEQWHACEQTRLARQTTDSKGDSAIAAHEGVAAPQALVQAVSAVELLEAVPALVRAHLFAWMAQTGLAAADQAMICIDPRVSGVVSQLSGLVETVRLPEMPLPDDKVQALEVVLAPFKLEREVAPSSLEAMQEFLVRHWQPKDVVAGNTVTGFKPSQTQAMEVICQRNANVLVPLPTGEGKSVLFQVPALCRGLHNRRLTLVLSPLKALMRDQVERLREQGFAESVDFINGDLTRGELEEIIQGILDHRIVLLYVAPERLRSEVFLDVLHKRMKEDKGLEHVVFDETHCVNQWGYQFRPDYFHALQVLLEKCQHLDKEERTQFLLLSATVTMTDKERLEALLAGKTGGASSPLPLVVRPQMEKISNPLRSHIQVWPQPVVGNINNLREFEQAIAQRLPYIQQAISQAHANRIDTGQRSAVIIFVFSRRQAEMLAQRLAQTCQCQVDYYHAGLDAGTREEIYARFLDGGRDQEEGLNVLVATKAFGMGMDIPDIHWVIHLGPPGYLEDYLQEVGRIGRGQKERDRAGLEKLTARLLFSEEDFGSIRTMRASSAISRGDVKNFLNELKKRSQRVKGQQMVVVPEQGYGPPAMTDGARRAAATRVRMQLYWLERAKLSKLCGTSPDLMSMTVNVSVLTRIAAESGDLAELAGRILSIKPDEDIYLPADQVQHQRANRVSDSGLLDGAIEAVSSIFSALMESVGTFFGTQKRQEKQDPFDSWLNGADEDKSVCDRCIVLNLSYLRLHDSELRPLSTVLAMLVDLERRGGLSLSRVLDVVPRWLSKETPELIEKQIAYIDGAVEELLRRLSESGRLEFNPFEMVQDLEGPKVDQKSLRAYERSFINGFRYLARASGIKTRQLIKADGRLLWEAEMPKKLRWKVNERRECYVRGIRALRRVIGDKHQISLADAVDQVRALYEDRRFRDSDLKKLAGLMSATGLASMVSDLVPPSHIVAISPGPASMEDHEEVWEELKQVNDLAEARNLAMEVFANLKVEAQTAFITGYFKTRNAEEVKAFLGTQLEELMLDGDDAAGGSMLLSSMRDKVRATKATEFFDRFRTSEEPAQWAVSSVPADQNILVNAGPGAGKTFVLVGRIAHLIREHGVDPSQIVVLAFNRAVVFEIRRRIRDLFKSLGYASYVGRLRVFTFHSFALRSLARESVDLTGVEMSNVVDVFAKRLASDPAFAVRVAAGARCILVDEFQDMNDGVYSIIRSLYEGTDRKAGVMVIGDDDQDILRWNRKENGAPNFSEKYFDDFERDFGGENFSKHLLAVNFRSGSLIVERSQDMITGFFKRTDRSRRLKEGRLRARGAAIEGTCRGIDWKGGSWSNAVESSIPLLREMLSVPGQTTAVLCRSNAEVADAHRRLSQHFPHLAIQGAANLNIADLRHVAVWLDCLHDAAEQFDEKLTDELRERVRQTMLQRASIPEWSAPASVDVDLDHLWDLCCREQSFPYLSSLIRFVEELKTDELVRLSGSEEGATTAVVSTLHKVKGLEYDNVLILPSSIPFGKAPSRWQEADLAGDACEEARLLYVGMTRAKRRLDYFRGDRELSWGRSVPVPFEGSSTDGRVLTGSMEDVSLGWSMINNAYQTDQDALQQYIQTEVVVGDRILLGGRGGGFNKTFMHQGRNGQWRQVGFLAKKHDVGAPDADLKVSAVVRFRPELTDQGLAPGVRARGWGYAVLVSGRLR</sequence>
<evidence type="ECO:0000259" key="13">
    <source>
        <dbReference type="PROSITE" id="PS51194"/>
    </source>
</evidence>
<dbReference type="InterPro" id="IPR014001">
    <property type="entry name" value="Helicase_ATP-bd"/>
</dbReference>
<keyword evidence="2 10" id="KW-0547">Nucleotide-binding</keyword>
<evidence type="ECO:0000256" key="2">
    <source>
        <dbReference type="ARBA" id="ARBA00022741"/>
    </source>
</evidence>
<evidence type="ECO:0000256" key="6">
    <source>
        <dbReference type="ARBA" id="ARBA00023125"/>
    </source>
</evidence>
<accession>A0A7W3V051</accession>
<proteinExistence type="inferred from homology"/>
<feature type="binding site" evidence="10">
    <location>
        <begin position="1976"/>
        <end position="1983"/>
    </location>
    <ligand>
        <name>ATP</name>
        <dbReference type="ChEBI" id="CHEBI:30616"/>
    </ligand>
</feature>
<gene>
    <name evidence="16" type="ORF">H4O09_06195</name>
</gene>
<dbReference type="GO" id="GO:0005737">
    <property type="term" value="C:cytoplasm"/>
    <property type="evidence" value="ECO:0007669"/>
    <property type="project" value="TreeGrafter"/>
</dbReference>
<feature type="domain" description="Helicase ATP-binding" evidence="12">
    <location>
        <begin position="1059"/>
        <end position="1245"/>
    </location>
</feature>
<dbReference type="PROSITE" id="PS51198">
    <property type="entry name" value="UVRD_HELICASE_ATP_BIND"/>
    <property type="match status" value="1"/>
</dbReference>
<dbReference type="SUPFAM" id="SSF52540">
    <property type="entry name" value="P-loop containing nucleoside triphosphate hydrolases"/>
    <property type="match status" value="2"/>
</dbReference>
<evidence type="ECO:0000259" key="14">
    <source>
        <dbReference type="PROSITE" id="PS51198"/>
    </source>
</evidence>
<dbReference type="Gene3D" id="3.40.50.300">
    <property type="entry name" value="P-loop containing nucleotide triphosphate hydrolases"/>
    <property type="match status" value="4"/>
</dbReference>
<feature type="domain" description="CSD" evidence="15">
    <location>
        <begin position="61"/>
        <end position="142"/>
    </location>
</feature>
<dbReference type="SMART" id="SM00490">
    <property type="entry name" value="HELICc"/>
    <property type="match status" value="1"/>
</dbReference>
<evidence type="ECO:0000256" key="4">
    <source>
        <dbReference type="ARBA" id="ARBA00022806"/>
    </source>
</evidence>
<dbReference type="Pfam" id="PF00270">
    <property type="entry name" value="DEAD"/>
    <property type="match status" value="1"/>
</dbReference>
<feature type="domain" description="Helicase C-terminal" evidence="13">
    <location>
        <begin position="1296"/>
        <end position="1466"/>
    </location>
</feature>
<evidence type="ECO:0000259" key="12">
    <source>
        <dbReference type="PROSITE" id="PS51192"/>
    </source>
</evidence>
<dbReference type="InterPro" id="IPR002059">
    <property type="entry name" value="CSP_DNA-bd"/>
</dbReference>
<dbReference type="InterPro" id="IPR014017">
    <property type="entry name" value="DNA_helicase_UvrD-like_C"/>
</dbReference>
<dbReference type="SMART" id="SM00487">
    <property type="entry name" value="DEXDc"/>
    <property type="match status" value="1"/>
</dbReference>
<comment type="catalytic activity">
    <reaction evidence="8">
        <text>Couples ATP hydrolysis with the unwinding of duplex DNA by translocating in the 3'-5' direction.</text>
        <dbReference type="EC" id="5.6.2.4"/>
    </reaction>
</comment>
<dbReference type="InterPro" id="IPR011545">
    <property type="entry name" value="DEAD/DEAH_box_helicase_dom"/>
</dbReference>
<dbReference type="CDD" id="cd17932">
    <property type="entry name" value="DEXQc_UvrD"/>
    <property type="match status" value="1"/>
</dbReference>
<dbReference type="GO" id="GO:0006310">
    <property type="term" value="P:DNA recombination"/>
    <property type="evidence" value="ECO:0007669"/>
    <property type="project" value="TreeGrafter"/>
</dbReference>
<dbReference type="PANTHER" id="PTHR13710:SF105">
    <property type="entry name" value="ATP-DEPENDENT DNA HELICASE Q1"/>
    <property type="match status" value="1"/>
</dbReference>
<feature type="compositionally biased region" description="Basic and acidic residues" evidence="11">
    <location>
        <begin position="18"/>
        <end position="42"/>
    </location>
</feature>
<dbReference type="InterPro" id="IPR027417">
    <property type="entry name" value="P-loop_NTPase"/>
</dbReference>
<comment type="similarity">
    <text evidence="1">Belongs to the helicase family. RecQ subfamily.</text>
</comment>
<dbReference type="SUPFAM" id="SSF53098">
    <property type="entry name" value="Ribonuclease H-like"/>
    <property type="match status" value="1"/>
</dbReference>
<reference evidence="16 17" key="1">
    <citation type="submission" date="2020-08" db="EMBL/GenBank/DDBJ databases">
        <title>Stenotrophomonas sp. W1S232.</title>
        <authorList>
            <person name="Deng Y."/>
        </authorList>
    </citation>
    <scope>NUCLEOTIDE SEQUENCE [LARGE SCALE GENOMIC DNA]</scope>
    <source>
        <strain evidence="16 17">W1S232</strain>
    </source>
</reference>
<dbReference type="InterPro" id="IPR012337">
    <property type="entry name" value="RNaseH-like_sf"/>
</dbReference>
<dbReference type="SUPFAM" id="SSF50249">
    <property type="entry name" value="Nucleic acid-binding proteins"/>
    <property type="match status" value="1"/>
</dbReference>
<keyword evidence="6" id="KW-0238">DNA-binding</keyword>
<dbReference type="GO" id="GO:0003677">
    <property type="term" value="F:DNA binding"/>
    <property type="evidence" value="ECO:0007669"/>
    <property type="project" value="UniProtKB-KW"/>
</dbReference>
<dbReference type="GO" id="GO:0009378">
    <property type="term" value="F:four-way junction helicase activity"/>
    <property type="evidence" value="ECO:0007669"/>
    <property type="project" value="TreeGrafter"/>
</dbReference>
<dbReference type="InterPro" id="IPR012340">
    <property type="entry name" value="NA-bd_OB-fold"/>
</dbReference>
<dbReference type="Pfam" id="PF13361">
    <property type="entry name" value="UvrD_C"/>
    <property type="match status" value="1"/>
</dbReference>
<dbReference type="Gene3D" id="2.40.50.140">
    <property type="entry name" value="Nucleic acid-binding proteins"/>
    <property type="match status" value="1"/>
</dbReference>
<keyword evidence="4 10" id="KW-0347">Helicase</keyword>
<evidence type="ECO:0000256" key="3">
    <source>
        <dbReference type="ARBA" id="ARBA00022801"/>
    </source>
</evidence>
<protein>
    <recommendedName>
        <fullName evidence="9">DNA 3'-5' helicase</fullName>
        <ecNumber evidence="9">5.6.2.4</ecNumber>
    </recommendedName>
</protein>
<dbReference type="PROSITE" id="PS51857">
    <property type="entry name" value="CSD_2"/>
    <property type="match status" value="1"/>
</dbReference>
<dbReference type="GO" id="GO:0043138">
    <property type="term" value="F:3'-5' DNA helicase activity"/>
    <property type="evidence" value="ECO:0007669"/>
    <property type="project" value="UniProtKB-EC"/>
</dbReference>
<dbReference type="Gene3D" id="3.30.420.10">
    <property type="entry name" value="Ribonuclease H-like superfamily/Ribonuclease H"/>
    <property type="match status" value="1"/>
</dbReference>
<dbReference type="Pfam" id="PF00580">
    <property type="entry name" value="UvrD-helicase"/>
    <property type="match status" value="2"/>
</dbReference>
<evidence type="ECO:0000256" key="10">
    <source>
        <dbReference type="PROSITE-ProRule" id="PRU00560"/>
    </source>
</evidence>
<dbReference type="PROSITE" id="PS51192">
    <property type="entry name" value="HELICASE_ATP_BIND_1"/>
    <property type="match status" value="1"/>
</dbReference>
<keyword evidence="7" id="KW-0413">Isomerase</keyword>
<evidence type="ECO:0000259" key="15">
    <source>
        <dbReference type="PROSITE" id="PS51857"/>
    </source>
</evidence>
<comment type="caution">
    <text evidence="16">The sequence shown here is derived from an EMBL/GenBank/DDBJ whole genome shotgun (WGS) entry which is preliminary data.</text>
</comment>
<dbReference type="PROSITE" id="PS51194">
    <property type="entry name" value="HELICASE_CTER"/>
    <property type="match status" value="1"/>
</dbReference>
<evidence type="ECO:0000256" key="8">
    <source>
        <dbReference type="ARBA" id="ARBA00034617"/>
    </source>
</evidence>